<dbReference type="AlphaFoldDB" id="A0A542DQ40"/>
<keyword evidence="3" id="KW-1185">Reference proteome</keyword>
<accession>A0A542DQ40</accession>
<dbReference type="InterPro" id="IPR009334">
    <property type="entry name" value="DUF993"/>
</dbReference>
<organism evidence="2 3">
    <name type="scientific">Amycolatopsis cihanbeyliensis</name>
    <dbReference type="NCBI Taxonomy" id="1128664"/>
    <lineage>
        <taxon>Bacteria</taxon>
        <taxon>Bacillati</taxon>
        <taxon>Actinomycetota</taxon>
        <taxon>Actinomycetes</taxon>
        <taxon>Pseudonocardiales</taxon>
        <taxon>Pseudonocardiaceae</taxon>
        <taxon>Amycolatopsis</taxon>
    </lineage>
</organism>
<evidence type="ECO:0000313" key="2">
    <source>
        <dbReference type="EMBL" id="TQJ05212.1"/>
    </source>
</evidence>
<dbReference type="EMBL" id="VFML01000001">
    <property type="protein sequence ID" value="TQJ05212.1"/>
    <property type="molecule type" value="Genomic_DNA"/>
</dbReference>
<feature type="region of interest" description="Disordered" evidence="1">
    <location>
        <begin position="1"/>
        <end position="28"/>
    </location>
</feature>
<evidence type="ECO:0000313" key="3">
    <source>
        <dbReference type="Proteomes" id="UP000320876"/>
    </source>
</evidence>
<sequence>MTGIWLPDGDGELTLGPAADWTPPPAPPRSRVAFAAAHVVADPLGDNAPGASAAVDWDTTLAFRHHLWRQGLGVADVMDTAQRGMGLDWAATQELIRRSATEARSVGGLLAVGVGTDHLDPASVTSPDEVVDAYLTQLAVAEDAGARVVIMASRALARVARSAEDYLDVYRRVLTQASGPVILHWLGEAFDPALRGYWATTHRDDATVTFLRLCTELPERIDGVKVSLLDADHEIGLRRAMPPGVRVYTGDDFHYPELIHGDEHGHSDALLGILAGIAPVAAQALAALDAGDPARYDALLAPTVPLARHVFTAPTPYYKTGIAFLAWIAGLQPGFTMIGGLQSGRSVVHLARTFRLASRAGLLPDPELAVHRMKGLLSVAGIEVNSAAVSA</sequence>
<evidence type="ECO:0000256" key="1">
    <source>
        <dbReference type="SAM" id="MobiDB-lite"/>
    </source>
</evidence>
<proteinExistence type="predicted"/>
<gene>
    <name evidence="2" type="ORF">FB471_5039</name>
</gene>
<dbReference type="RefSeq" id="WP_142000773.1">
    <property type="nucleotide sequence ID" value="NZ_VFML01000001.1"/>
</dbReference>
<dbReference type="OrthoDB" id="9805272at2"/>
<dbReference type="Gene3D" id="3.20.20.70">
    <property type="entry name" value="Aldolase class I"/>
    <property type="match status" value="1"/>
</dbReference>
<dbReference type="InterPro" id="IPR013785">
    <property type="entry name" value="Aldolase_TIM"/>
</dbReference>
<reference evidence="2 3" key="1">
    <citation type="submission" date="2019-06" db="EMBL/GenBank/DDBJ databases">
        <title>Sequencing the genomes of 1000 actinobacteria strains.</title>
        <authorList>
            <person name="Klenk H.-P."/>
        </authorList>
    </citation>
    <scope>NUCLEOTIDE SEQUENCE [LARGE SCALE GENOMIC DNA]</scope>
    <source>
        <strain evidence="2 3">DSM 45679</strain>
    </source>
</reference>
<dbReference type="Pfam" id="PF06187">
    <property type="entry name" value="DUF993"/>
    <property type="match status" value="1"/>
</dbReference>
<dbReference type="Proteomes" id="UP000320876">
    <property type="component" value="Unassembled WGS sequence"/>
</dbReference>
<protein>
    <submittedName>
        <fullName evidence="2">Uncharacterized protein DUF993</fullName>
    </submittedName>
</protein>
<dbReference type="SUPFAM" id="SSF51569">
    <property type="entry name" value="Aldolase"/>
    <property type="match status" value="1"/>
</dbReference>
<comment type="caution">
    <text evidence="2">The sequence shown here is derived from an EMBL/GenBank/DDBJ whole genome shotgun (WGS) entry which is preliminary data.</text>
</comment>
<name>A0A542DQ40_AMYCI</name>